<accession>A0A6L9G999</accession>
<organism evidence="1 2">
    <name type="scientific">Glutamicibacter soli</name>
    <dbReference type="NCBI Taxonomy" id="453836"/>
    <lineage>
        <taxon>Bacteria</taxon>
        <taxon>Bacillati</taxon>
        <taxon>Actinomycetota</taxon>
        <taxon>Actinomycetes</taxon>
        <taxon>Micrococcales</taxon>
        <taxon>Micrococcaceae</taxon>
        <taxon>Glutamicibacter</taxon>
    </lineage>
</organism>
<evidence type="ECO:0000313" key="1">
    <source>
        <dbReference type="EMBL" id="NAZ17010.1"/>
    </source>
</evidence>
<dbReference type="EMBL" id="WYDN01000012">
    <property type="protein sequence ID" value="NAZ17010.1"/>
    <property type="molecule type" value="Genomic_DNA"/>
</dbReference>
<name>A0A6L9G999_9MICC</name>
<dbReference type="Proteomes" id="UP000477543">
    <property type="component" value="Unassembled WGS sequence"/>
</dbReference>
<evidence type="ECO:0000313" key="2">
    <source>
        <dbReference type="Proteomes" id="UP000477543"/>
    </source>
</evidence>
<proteinExistence type="predicted"/>
<dbReference type="RefSeq" id="WP_161449561.1">
    <property type="nucleotide sequence ID" value="NZ_WYDN01000012.1"/>
</dbReference>
<dbReference type="AlphaFoldDB" id="A0A6L9G999"/>
<gene>
    <name evidence="1" type="ORF">GT020_13190</name>
</gene>
<protein>
    <submittedName>
        <fullName evidence="1">Uncharacterized protein</fullName>
    </submittedName>
</protein>
<comment type="caution">
    <text evidence="1">The sequence shown here is derived from an EMBL/GenBank/DDBJ whole genome shotgun (WGS) entry which is preliminary data.</text>
</comment>
<sequence>MPETSTGRTPVRPVASDLTLPCPGQAASCLLQCFAEFLFNHGIAVGQVRPVVEDLQVPTGISLLGFFPPTAADAAALTLLERTAFSVARTYLN</sequence>
<reference evidence="1 2" key="1">
    <citation type="submission" date="2020-01" db="EMBL/GenBank/DDBJ databases">
        <title>Glutamicibacter soli M275.</title>
        <authorList>
            <person name="Meng X."/>
        </authorList>
    </citation>
    <scope>NUCLEOTIDE SEQUENCE [LARGE SCALE GENOMIC DNA]</scope>
    <source>
        <strain evidence="1 2">M275</strain>
    </source>
</reference>